<dbReference type="EMBL" id="JALJOT010000008">
    <property type="protein sequence ID" value="KAK9908299.1"/>
    <property type="molecule type" value="Genomic_DNA"/>
</dbReference>
<sequence>MTPWLHFADLRDAQPSYMLGLVRVVDALAVLCNDLCKELRPLVEAEPSHSASTPARSQQLMDGIPWMLRDDRYMVKQLIVGKHVYLCTPLDPVSELETFLAKVTASSYPVELHKELSIAGLVPKLRSVETCPGGVTAIRMDYMDPEDGWVPLSSFKGDWVALEGLADDALTHLHQCLDGKAVHGDLHDGNVFVRLSSATAGLATCWWHTASQMPDSPPALSWLASHGQISA</sequence>
<organism evidence="1 2">
    <name type="scientific">Coccomyxa subellipsoidea</name>
    <dbReference type="NCBI Taxonomy" id="248742"/>
    <lineage>
        <taxon>Eukaryota</taxon>
        <taxon>Viridiplantae</taxon>
        <taxon>Chlorophyta</taxon>
        <taxon>core chlorophytes</taxon>
        <taxon>Trebouxiophyceae</taxon>
        <taxon>Trebouxiophyceae incertae sedis</taxon>
        <taxon>Coccomyxaceae</taxon>
        <taxon>Coccomyxa</taxon>
    </lineage>
</organism>
<proteinExistence type="predicted"/>
<evidence type="ECO:0000313" key="1">
    <source>
        <dbReference type="EMBL" id="KAK9908299.1"/>
    </source>
</evidence>
<dbReference type="Proteomes" id="UP001491310">
    <property type="component" value="Unassembled WGS sequence"/>
</dbReference>
<reference evidence="1 2" key="1">
    <citation type="journal article" date="2024" name="Nat. Commun.">
        <title>Phylogenomics reveals the evolutionary origins of lichenization in chlorophyte algae.</title>
        <authorList>
            <person name="Puginier C."/>
            <person name="Libourel C."/>
            <person name="Otte J."/>
            <person name="Skaloud P."/>
            <person name="Haon M."/>
            <person name="Grisel S."/>
            <person name="Petersen M."/>
            <person name="Berrin J.G."/>
            <person name="Delaux P.M."/>
            <person name="Dal Grande F."/>
            <person name="Keller J."/>
        </authorList>
    </citation>
    <scope>NUCLEOTIDE SEQUENCE [LARGE SCALE GENOMIC DNA]</scope>
    <source>
        <strain evidence="1 2">SAG 216-7</strain>
    </source>
</reference>
<comment type="caution">
    <text evidence="1">The sequence shown here is derived from an EMBL/GenBank/DDBJ whole genome shotgun (WGS) entry which is preliminary data.</text>
</comment>
<gene>
    <name evidence="1" type="ORF">WJX75_005684</name>
</gene>
<protein>
    <recommendedName>
        <fullName evidence="3">Aminoglycoside phosphotransferase domain-containing protein</fullName>
    </recommendedName>
</protein>
<name>A0ABR2YMX5_9CHLO</name>
<evidence type="ECO:0008006" key="3">
    <source>
        <dbReference type="Google" id="ProtNLM"/>
    </source>
</evidence>
<evidence type="ECO:0000313" key="2">
    <source>
        <dbReference type="Proteomes" id="UP001491310"/>
    </source>
</evidence>
<accession>A0ABR2YMX5</accession>
<keyword evidence="2" id="KW-1185">Reference proteome</keyword>